<evidence type="ECO:0000313" key="3">
    <source>
        <dbReference type="Proteomes" id="UP000031890"/>
    </source>
</evidence>
<dbReference type="AlphaFoldDB" id="A0A0B6F712"/>
<sequence>MRRCAAWRPESWNDSGMKKFLPILSIAMIACTAASCSSPDDTASDEPQFHQTSTAASSSTDATESSEESPSPTTSQEKEKEDPGLQERDKEAFIATNLGHATSKVYGISSPDDRVACTVTEAGGMLGCNVLFADPPLYPATGQPGWLSNAVNFDENKGFYPTMTLGGDNAAPTTLEVGSTVTMSGVTFEATSADEFTVKMDGHYFTVKDQGQYYSDTFPPKPDSAGRSITGTICGDVGNGEYVYAQEHGTDCKRAMEVVDYYKNYDFAPMEGGSRGYLMEDDFSCSYNADSGWPDKPEYRWLHCSIEDAGSVVVLDATARELISARG</sequence>
<dbReference type="EMBL" id="CP010827">
    <property type="protein sequence ID" value="AJI79811.1"/>
    <property type="molecule type" value="Genomic_DNA"/>
</dbReference>
<dbReference type="HOGENOM" id="CLU_905254_0_0_11"/>
<name>A0A0B6F712_9CORY</name>
<dbReference type="PROSITE" id="PS51257">
    <property type="entry name" value="PROKAR_LIPOPROTEIN"/>
    <property type="match status" value="1"/>
</dbReference>
<dbReference type="Proteomes" id="UP000031890">
    <property type="component" value="Chromosome"/>
</dbReference>
<evidence type="ECO:0000313" key="2">
    <source>
        <dbReference type="EMBL" id="AJI79811.1"/>
    </source>
</evidence>
<accession>A0A0B6F712</accession>
<organism evidence="2 3">
    <name type="scientific">Corynebacterium singulare</name>
    <dbReference type="NCBI Taxonomy" id="161899"/>
    <lineage>
        <taxon>Bacteria</taxon>
        <taxon>Bacillati</taxon>
        <taxon>Actinomycetota</taxon>
        <taxon>Actinomycetes</taxon>
        <taxon>Mycobacteriales</taxon>
        <taxon>Corynebacteriaceae</taxon>
        <taxon>Corynebacterium</taxon>
    </lineage>
</organism>
<proteinExistence type="predicted"/>
<feature type="compositionally biased region" description="Basic and acidic residues" evidence="1">
    <location>
        <begin position="76"/>
        <end position="86"/>
    </location>
</feature>
<reference evidence="2 3" key="1">
    <citation type="journal article" date="2015" name="Genome Announc.">
        <title>Complete Genome Sequence and Annotation of Corynebacterium singulare DSM 44357, Isolated from a Human Semen Specimen.</title>
        <authorList>
            <person name="Merten M."/>
            <person name="Brinkrolf K."/>
            <person name="Albersmeier A."/>
            <person name="Kutter Y."/>
            <person name="Ruckert C."/>
            <person name="Tauch A."/>
        </authorList>
    </citation>
    <scope>NUCLEOTIDE SEQUENCE [LARGE SCALE GENOMIC DNA]</scope>
    <source>
        <strain evidence="2">IBS B52218</strain>
    </source>
</reference>
<protein>
    <submittedName>
        <fullName evidence="2">Uncharacterized protein</fullName>
    </submittedName>
</protein>
<dbReference type="KEGG" id="csx:CSING_11580"/>
<feature type="region of interest" description="Disordered" evidence="1">
    <location>
        <begin position="36"/>
        <end position="86"/>
    </location>
</feature>
<gene>
    <name evidence="2" type="ORF">CSING_11580</name>
</gene>
<evidence type="ECO:0000256" key="1">
    <source>
        <dbReference type="SAM" id="MobiDB-lite"/>
    </source>
</evidence>
<feature type="compositionally biased region" description="Low complexity" evidence="1">
    <location>
        <begin position="52"/>
        <end position="75"/>
    </location>
</feature>